<accession>C9Z5M6</accession>
<name>C9Z5M6_STRSW</name>
<sequence length="136" mass="13842">MLADGPGIDGRTRPVAGTGTHGAAAFVGRTETHGALLIGRTKTDGALLPRRTETHGTAVVVGRIEMDGRARLVGGAGTHRGALHRARTEPGRGSAPVGGTKTDGALLPRRTKTHGTAVLVGLLPGRAEPDRGVLLP</sequence>
<dbReference type="Proteomes" id="UP000001444">
    <property type="component" value="Chromosome"/>
</dbReference>
<reference evidence="2 3" key="1">
    <citation type="journal article" date="2010" name="Mol. Plant Microbe Interact.">
        <title>Streptomyces scabies 87-22 contains a coronafacic acid-like biosynthetic cluster that contributes to plant-microbe interactions.</title>
        <authorList>
            <person name="Bignell D.R."/>
            <person name="Seipke R.F."/>
            <person name="Huguet-Tapia J.C."/>
            <person name="Chambers A.H."/>
            <person name="Parry R.J."/>
            <person name="Loria R."/>
        </authorList>
    </citation>
    <scope>NUCLEOTIDE SEQUENCE [LARGE SCALE GENOMIC DNA]</scope>
    <source>
        <strain evidence="2 3">87.22</strain>
    </source>
</reference>
<feature type="region of interest" description="Disordered" evidence="1">
    <location>
        <begin position="1"/>
        <end position="20"/>
    </location>
</feature>
<dbReference type="EMBL" id="FN554889">
    <property type="protein sequence ID" value="CBG71381.1"/>
    <property type="molecule type" value="Genomic_DNA"/>
</dbReference>
<dbReference type="AlphaFoldDB" id="C9Z5M6"/>
<dbReference type="HOGENOM" id="CLU_1874350_0_0_11"/>
<protein>
    <submittedName>
        <fullName evidence="2">Uncharacterized protein</fullName>
    </submittedName>
</protein>
<organism evidence="2 3">
    <name type="scientific">Streptomyces scabiei (strain 87.22)</name>
    <dbReference type="NCBI Taxonomy" id="680198"/>
    <lineage>
        <taxon>Bacteria</taxon>
        <taxon>Bacillati</taxon>
        <taxon>Actinomycetota</taxon>
        <taxon>Actinomycetes</taxon>
        <taxon>Kitasatosporales</taxon>
        <taxon>Streptomycetaceae</taxon>
        <taxon>Streptomyces</taxon>
    </lineage>
</organism>
<proteinExistence type="predicted"/>
<evidence type="ECO:0000313" key="3">
    <source>
        <dbReference type="Proteomes" id="UP000001444"/>
    </source>
</evidence>
<gene>
    <name evidence="2" type="ordered locus">SCAB_43111</name>
</gene>
<dbReference type="KEGG" id="scb:SCAB_43111"/>
<evidence type="ECO:0000313" key="2">
    <source>
        <dbReference type="EMBL" id="CBG71381.1"/>
    </source>
</evidence>
<feature type="region of interest" description="Disordered" evidence="1">
    <location>
        <begin position="75"/>
        <end position="110"/>
    </location>
</feature>
<keyword evidence="3" id="KW-1185">Reference proteome</keyword>
<evidence type="ECO:0000256" key="1">
    <source>
        <dbReference type="SAM" id="MobiDB-lite"/>
    </source>
</evidence>